<reference evidence="1" key="1">
    <citation type="submission" date="2014-09" db="EMBL/GenBank/DDBJ databases">
        <authorList>
            <person name="Magalhaes I.L.F."/>
            <person name="Oliveira U."/>
            <person name="Santos F.R."/>
            <person name="Vidigal T.H.D.A."/>
            <person name="Brescovit A.D."/>
            <person name="Santos A.J."/>
        </authorList>
    </citation>
    <scope>NUCLEOTIDE SEQUENCE</scope>
    <source>
        <tissue evidence="1">Shoot tissue taken approximately 20 cm above the soil surface</tissue>
    </source>
</reference>
<accession>A0A0A8Z868</accession>
<name>A0A0A8Z868_ARUDO</name>
<organism evidence="1">
    <name type="scientific">Arundo donax</name>
    <name type="common">Giant reed</name>
    <name type="synonym">Donax arundinaceus</name>
    <dbReference type="NCBI Taxonomy" id="35708"/>
    <lineage>
        <taxon>Eukaryota</taxon>
        <taxon>Viridiplantae</taxon>
        <taxon>Streptophyta</taxon>
        <taxon>Embryophyta</taxon>
        <taxon>Tracheophyta</taxon>
        <taxon>Spermatophyta</taxon>
        <taxon>Magnoliopsida</taxon>
        <taxon>Liliopsida</taxon>
        <taxon>Poales</taxon>
        <taxon>Poaceae</taxon>
        <taxon>PACMAD clade</taxon>
        <taxon>Arundinoideae</taxon>
        <taxon>Arundineae</taxon>
        <taxon>Arundo</taxon>
    </lineage>
</organism>
<proteinExistence type="predicted"/>
<evidence type="ECO:0000313" key="1">
    <source>
        <dbReference type="EMBL" id="JAD32950.1"/>
    </source>
</evidence>
<dbReference type="AlphaFoldDB" id="A0A0A8Z868"/>
<protein>
    <submittedName>
        <fullName evidence="1">Uncharacterized protein</fullName>
    </submittedName>
</protein>
<dbReference type="EMBL" id="GBRH01264945">
    <property type="protein sequence ID" value="JAD32950.1"/>
    <property type="molecule type" value="Transcribed_RNA"/>
</dbReference>
<reference evidence="1" key="2">
    <citation type="journal article" date="2015" name="Data Brief">
        <title>Shoot transcriptome of the giant reed, Arundo donax.</title>
        <authorList>
            <person name="Barrero R.A."/>
            <person name="Guerrero F.D."/>
            <person name="Moolhuijzen P."/>
            <person name="Goolsby J.A."/>
            <person name="Tidwell J."/>
            <person name="Bellgard S.E."/>
            <person name="Bellgard M.I."/>
        </authorList>
    </citation>
    <scope>NUCLEOTIDE SEQUENCE</scope>
    <source>
        <tissue evidence="1">Shoot tissue taken approximately 20 cm above the soil surface</tissue>
    </source>
</reference>
<sequence length="49" mass="5491">MLFEQRSKNLNINIHKLYPTSSGKQEVQVVLSCSKGSTINQALYVPVLN</sequence>